<dbReference type="EMBL" id="JAALLH010000001">
    <property type="protein sequence ID" value="NIY62132.1"/>
    <property type="molecule type" value="Genomic_DNA"/>
</dbReference>
<dbReference type="RefSeq" id="WP_167499333.1">
    <property type="nucleotide sequence ID" value="NZ_JAALLH010000001.1"/>
</dbReference>
<evidence type="ECO:0000313" key="1">
    <source>
        <dbReference type="EMBL" id="NIY62132.1"/>
    </source>
</evidence>
<dbReference type="AlphaFoldDB" id="A0A7X5WWC1"/>
<accession>A0A7X5WWC1</accession>
<comment type="caution">
    <text evidence="1">The sequence shown here is derived from an EMBL/GenBank/DDBJ whole genome shotgun (WGS) entry which is preliminary data.</text>
</comment>
<gene>
    <name evidence="1" type="ORF">SMALB_0021</name>
</gene>
<protein>
    <submittedName>
        <fullName evidence="1">Uncharacterized protein</fullName>
    </submittedName>
</protein>
<dbReference type="Proteomes" id="UP000536624">
    <property type="component" value="Unassembled WGS sequence"/>
</dbReference>
<name>A0A7X5WWC1_STRMQ</name>
<organism evidence="1 2">
    <name type="scientific">Streptomyces malaysiensis</name>
    <dbReference type="NCBI Taxonomy" id="92644"/>
    <lineage>
        <taxon>Bacteria</taxon>
        <taxon>Bacillati</taxon>
        <taxon>Actinomycetota</taxon>
        <taxon>Actinomycetes</taxon>
        <taxon>Kitasatosporales</taxon>
        <taxon>Streptomycetaceae</taxon>
        <taxon>Streptomyces</taxon>
        <taxon>Streptomyces violaceusniger group</taxon>
    </lineage>
</organism>
<sequence length="92" mass="9804">MTGTSSDAIAQDAYDRCGAGTCFFQHYRGEGLFWTVPSCGRHHLPGSLDGKATAAWNRTPTPIVLYDGTYTGGWEPCRGGSRATSTLPTTTS</sequence>
<dbReference type="Pfam" id="PF03995">
    <property type="entry name" value="Inhibitor_I36"/>
    <property type="match status" value="1"/>
</dbReference>
<proteinExistence type="predicted"/>
<reference evidence="1 2" key="1">
    <citation type="submission" date="2020-02" db="EMBL/GenBank/DDBJ databases">
        <title>Streptomyces malaysiensis DSM14702 (JHCC583434, PFL_A843) Genome sequencing and assembly.</title>
        <authorList>
            <person name="Samborskyy M."/>
        </authorList>
    </citation>
    <scope>NUCLEOTIDE SEQUENCE [LARGE SCALE GENOMIC DNA]</scope>
    <source>
        <strain evidence="1 2">DSM 14702</strain>
    </source>
</reference>
<evidence type="ECO:0000313" key="2">
    <source>
        <dbReference type="Proteomes" id="UP000536624"/>
    </source>
</evidence>